<dbReference type="RefSeq" id="WP_182894830.1">
    <property type="nucleotide sequence ID" value="NZ_JACGZW010000012.1"/>
</dbReference>
<proteinExistence type="predicted"/>
<sequence>MTRRALLIGSATGGLTGPGNDTAALAAALTRWDFDPVVCDGENASRAGILDAYEQLIARSRPDDAAVVYYSGHGAYAKDPALAEGMPGPGVLQFIIPTDYEESSEDDFRGIANVELSLLLEKLTARTRNAAVILDCCHSGAMSRDLETGAVAKVWPRAVPACLARAHLDSLHRTCPGLAELSPRGNPDAVRLVACATNQRAYEAPNADDVTMGYFTDALTRVLDTLDPAAKPLSWATVGDRVRQLVLRQCGVQRPDSEGPRDRELFGTGLADQAAALPASRHREWIRISGAGLLGYREGDEFAIRNDEDLLGTTVVKWTDGQAAFGPLRGPDPSRDIPAGARAEVIATAVPPLPVALDAGTGSLAESVQADPALRLAAEGETAAVRTVTGSGGVALHDAAGPLNQPKAAPHQVLGDLKRIARARAVLRLSEDPGLALRTRVRVELAQVVDGVARPLPAGGAVLHPGQAVCVTVHNDGDPGEYVYVSLLDVGVSAQVTLLNPENPSGVPIAPGKRYVFGGNDVTGTLPGMELSWPSSVPPVLPRKESIVVLISEERTEAALLQQQGVRTSGALNRLEAQLLRLGARDGREIITPMLTRPMRFAVQTIGFDLAPVPAPRAEEAVFEIDDRPGHDFLGAASGPPARIAVRLPALVVHHNRAFRNRDFRLDTLVLTTGADGKLRHRVRTARFAGTVDGTRLPVSESPLFEGEVREQLDVAVWVSPDRGAEADFAGIAGESAAEIVDAAEAALTAATGGAIGLYRAAFGPGERFGAARPKAEHTVRTADFTFGLAVAEAPDSGPSDPQ</sequence>
<dbReference type="InterPro" id="IPR029030">
    <property type="entry name" value="Caspase-like_dom_sf"/>
</dbReference>
<gene>
    <name evidence="2" type="ORF">H4281_33355</name>
</gene>
<dbReference type="GO" id="GO:0004197">
    <property type="term" value="F:cysteine-type endopeptidase activity"/>
    <property type="evidence" value="ECO:0007669"/>
    <property type="project" value="InterPro"/>
</dbReference>
<dbReference type="SUPFAM" id="SSF52129">
    <property type="entry name" value="Caspase-like"/>
    <property type="match status" value="1"/>
</dbReference>
<dbReference type="PANTHER" id="PTHR48104:SF30">
    <property type="entry name" value="METACASPASE-1"/>
    <property type="match status" value="1"/>
</dbReference>
<dbReference type="InterPro" id="IPR050452">
    <property type="entry name" value="Metacaspase"/>
</dbReference>
<reference evidence="2 3" key="1">
    <citation type="submission" date="2020-08" db="EMBL/GenBank/DDBJ databases">
        <title>Amycolatopsis sp. nov. DR6-1 isolated from Dendrobium heterocarpum.</title>
        <authorList>
            <person name="Tedsree N."/>
            <person name="Kuncharoen N."/>
            <person name="Likhitwitayawuid K."/>
            <person name="Tanasupawat S."/>
        </authorList>
    </citation>
    <scope>NUCLEOTIDE SEQUENCE [LARGE SCALE GENOMIC DNA]</scope>
    <source>
        <strain evidence="2 3">DR6-1</strain>
    </source>
</reference>
<evidence type="ECO:0000259" key="1">
    <source>
        <dbReference type="Pfam" id="PF00656"/>
    </source>
</evidence>
<name>A0A7W3W3A3_9PSEU</name>
<evidence type="ECO:0000313" key="3">
    <source>
        <dbReference type="Proteomes" id="UP000526734"/>
    </source>
</evidence>
<dbReference type="GO" id="GO:0005737">
    <property type="term" value="C:cytoplasm"/>
    <property type="evidence" value="ECO:0007669"/>
    <property type="project" value="TreeGrafter"/>
</dbReference>
<dbReference type="InterPro" id="IPR011600">
    <property type="entry name" value="Pept_C14_caspase"/>
</dbReference>
<keyword evidence="3" id="KW-1185">Reference proteome</keyword>
<dbReference type="EMBL" id="JACGZW010000012">
    <property type="protein sequence ID" value="MBB1158061.1"/>
    <property type="molecule type" value="Genomic_DNA"/>
</dbReference>
<accession>A0A7W3W3A3</accession>
<dbReference type="AlphaFoldDB" id="A0A7W3W3A3"/>
<evidence type="ECO:0000313" key="2">
    <source>
        <dbReference type="EMBL" id="MBB1158061.1"/>
    </source>
</evidence>
<feature type="domain" description="Peptidase C14 caspase" evidence="1">
    <location>
        <begin position="3"/>
        <end position="253"/>
    </location>
</feature>
<organism evidence="2 3">
    <name type="scientific">Amycolatopsis dendrobii</name>
    <dbReference type="NCBI Taxonomy" id="2760662"/>
    <lineage>
        <taxon>Bacteria</taxon>
        <taxon>Bacillati</taxon>
        <taxon>Actinomycetota</taxon>
        <taxon>Actinomycetes</taxon>
        <taxon>Pseudonocardiales</taxon>
        <taxon>Pseudonocardiaceae</taxon>
        <taxon>Amycolatopsis</taxon>
    </lineage>
</organism>
<comment type="caution">
    <text evidence="2">The sequence shown here is derived from an EMBL/GenBank/DDBJ whole genome shotgun (WGS) entry which is preliminary data.</text>
</comment>
<dbReference type="Pfam" id="PF00656">
    <property type="entry name" value="Peptidase_C14"/>
    <property type="match status" value="1"/>
</dbReference>
<protein>
    <submittedName>
        <fullName evidence="2">Caspase family protein</fullName>
    </submittedName>
</protein>
<dbReference type="Proteomes" id="UP000526734">
    <property type="component" value="Unassembled WGS sequence"/>
</dbReference>
<dbReference type="Gene3D" id="3.40.50.1460">
    <property type="match status" value="1"/>
</dbReference>
<dbReference type="PANTHER" id="PTHR48104">
    <property type="entry name" value="METACASPASE-4"/>
    <property type="match status" value="1"/>
</dbReference>
<dbReference type="GO" id="GO:0006508">
    <property type="term" value="P:proteolysis"/>
    <property type="evidence" value="ECO:0007669"/>
    <property type="project" value="InterPro"/>
</dbReference>